<dbReference type="EMBL" id="JAGPXC010000005">
    <property type="protein sequence ID" value="KAH6652516.1"/>
    <property type="molecule type" value="Genomic_DNA"/>
</dbReference>
<dbReference type="InterPro" id="IPR011032">
    <property type="entry name" value="GroES-like_sf"/>
</dbReference>
<keyword evidence="3" id="KW-0862">Zinc</keyword>
<evidence type="ECO:0000256" key="3">
    <source>
        <dbReference type="ARBA" id="ARBA00022833"/>
    </source>
</evidence>
<feature type="domain" description="Alcohol dehydrogenase-like N-terminal" evidence="5">
    <location>
        <begin position="34"/>
        <end position="113"/>
    </location>
</feature>
<dbReference type="Pfam" id="PF08240">
    <property type="entry name" value="ADH_N"/>
    <property type="match status" value="1"/>
</dbReference>
<keyword evidence="2" id="KW-0479">Metal-binding</keyword>
<dbReference type="Gene3D" id="3.90.180.10">
    <property type="entry name" value="Medium-chain alcohol dehydrogenases, catalytic domain"/>
    <property type="match status" value="1"/>
</dbReference>
<dbReference type="GO" id="GO:0004022">
    <property type="term" value="F:alcohol dehydrogenase (NAD+) activity"/>
    <property type="evidence" value="ECO:0007669"/>
    <property type="project" value="TreeGrafter"/>
</dbReference>
<dbReference type="SUPFAM" id="SSF50129">
    <property type="entry name" value="GroES-like"/>
    <property type="match status" value="1"/>
</dbReference>
<dbReference type="PANTHER" id="PTHR42940:SF8">
    <property type="entry name" value="VACUOLAR PROTEIN SORTING-ASSOCIATED PROTEIN 11"/>
    <property type="match status" value="1"/>
</dbReference>
<dbReference type="GO" id="GO:0046872">
    <property type="term" value="F:metal ion binding"/>
    <property type="evidence" value="ECO:0007669"/>
    <property type="project" value="UniProtKB-KW"/>
</dbReference>
<keyword evidence="4" id="KW-0560">Oxidoreductase</keyword>
<accession>A0A9P8ZVZ6</accession>
<comment type="cofactor">
    <cofactor evidence="1">
        <name>Zn(2+)</name>
        <dbReference type="ChEBI" id="CHEBI:29105"/>
    </cofactor>
</comment>
<gene>
    <name evidence="6" type="ORF">BKA67DRAFT_566783</name>
</gene>
<dbReference type="PANTHER" id="PTHR42940">
    <property type="entry name" value="ALCOHOL DEHYDROGENASE 1-RELATED"/>
    <property type="match status" value="1"/>
</dbReference>
<evidence type="ECO:0000313" key="7">
    <source>
        <dbReference type="Proteomes" id="UP000758603"/>
    </source>
</evidence>
<dbReference type="AlphaFoldDB" id="A0A9P8ZVZ6"/>
<evidence type="ECO:0000259" key="5">
    <source>
        <dbReference type="Pfam" id="PF08240"/>
    </source>
</evidence>
<evidence type="ECO:0000256" key="2">
    <source>
        <dbReference type="ARBA" id="ARBA00022723"/>
    </source>
</evidence>
<dbReference type="RefSeq" id="XP_045956793.1">
    <property type="nucleotide sequence ID" value="XM_046102922.1"/>
</dbReference>
<dbReference type="InterPro" id="IPR013154">
    <property type="entry name" value="ADH-like_N"/>
</dbReference>
<protein>
    <submittedName>
        <fullName evidence="6">Chaperonin 10-like protein</fullName>
    </submittedName>
</protein>
<sequence length="170" mass="18695">MAPIPKQMKAIQVTEFNKPYCLMTVSVLSDLWPYDLLVKVAVASYCHADSMVASGIFGTEISSTASHIESGTVILIGSNVSDFALGDRVMCGLPLHRCGACAMTAWDLKRVLGSTVLAWTAISECRLTAALLSMSRSIPDTRHYCHMGLVSYLRHHWLVRAERYGGVFRL</sequence>
<organism evidence="6 7">
    <name type="scientific">Truncatella angustata</name>
    <dbReference type="NCBI Taxonomy" id="152316"/>
    <lineage>
        <taxon>Eukaryota</taxon>
        <taxon>Fungi</taxon>
        <taxon>Dikarya</taxon>
        <taxon>Ascomycota</taxon>
        <taxon>Pezizomycotina</taxon>
        <taxon>Sordariomycetes</taxon>
        <taxon>Xylariomycetidae</taxon>
        <taxon>Amphisphaeriales</taxon>
        <taxon>Sporocadaceae</taxon>
        <taxon>Truncatella</taxon>
    </lineage>
</organism>
<dbReference type="GO" id="GO:0005737">
    <property type="term" value="C:cytoplasm"/>
    <property type="evidence" value="ECO:0007669"/>
    <property type="project" value="TreeGrafter"/>
</dbReference>
<evidence type="ECO:0000313" key="6">
    <source>
        <dbReference type="EMBL" id="KAH6652516.1"/>
    </source>
</evidence>
<name>A0A9P8ZVZ6_9PEZI</name>
<comment type="caution">
    <text evidence="6">The sequence shown here is derived from an EMBL/GenBank/DDBJ whole genome shotgun (WGS) entry which is preliminary data.</text>
</comment>
<dbReference type="GeneID" id="70131814"/>
<dbReference type="Proteomes" id="UP000758603">
    <property type="component" value="Unassembled WGS sequence"/>
</dbReference>
<dbReference type="OrthoDB" id="256333at2759"/>
<reference evidence="6" key="1">
    <citation type="journal article" date="2021" name="Nat. Commun.">
        <title>Genetic determinants of endophytism in the Arabidopsis root mycobiome.</title>
        <authorList>
            <person name="Mesny F."/>
            <person name="Miyauchi S."/>
            <person name="Thiergart T."/>
            <person name="Pickel B."/>
            <person name="Atanasova L."/>
            <person name="Karlsson M."/>
            <person name="Huettel B."/>
            <person name="Barry K.W."/>
            <person name="Haridas S."/>
            <person name="Chen C."/>
            <person name="Bauer D."/>
            <person name="Andreopoulos W."/>
            <person name="Pangilinan J."/>
            <person name="LaButti K."/>
            <person name="Riley R."/>
            <person name="Lipzen A."/>
            <person name="Clum A."/>
            <person name="Drula E."/>
            <person name="Henrissat B."/>
            <person name="Kohler A."/>
            <person name="Grigoriev I.V."/>
            <person name="Martin F.M."/>
            <person name="Hacquard S."/>
        </authorList>
    </citation>
    <scope>NUCLEOTIDE SEQUENCE</scope>
    <source>
        <strain evidence="6">MPI-SDFR-AT-0073</strain>
    </source>
</reference>
<proteinExistence type="predicted"/>
<evidence type="ECO:0000256" key="1">
    <source>
        <dbReference type="ARBA" id="ARBA00001947"/>
    </source>
</evidence>
<evidence type="ECO:0000256" key="4">
    <source>
        <dbReference type="ARBA" id="ARBA00023002"/>
    </source>
</evidence>
<keyword evidence="7" id="KW-1185">Reference proteome</keyword>